<dbReference type="RefSeq" id="WP_163914604.1">
    <property type="nucleotide sequence ID" value="NZ_JAAGWD010000003.1"/>
</dbReference>
<gene>
    <name evidence="1" type="ORF">GXP69_09135</name>
</gene>
<keyword evidence="2" id="KW-1185">Reference proteome</keyword>
<accession>A0A6B3LUD3</accession>
<dbReference type="Proteomes" id="UP000474777">
    <property type="component" value="Unassembled WGS sequence"/>
</dbReference>
<organism evidence="1 2">
    <name type="scientific">Pontibacter burrus</name>
    <dbReference type="NCBI Taxonomy" id="2704466"/>
    <lineage>
        <taxon>Bacteria</taxon>
        <taxon>Pseudomonadati</taxon>
        <taxon>Bacteroidota</taxon>
        <taxon>Cytophagia</taxon>
        <taxon>Cytophagales</taxon>
        <taxon>Hymenobacteraceae</taxon>
        <taxon>Pontibacter</taxon>
    </lineage>
</organism>
<dbReference type="EMBL" id="JAAGWD010000003">
    <property type="protein sequence ID" value="NEM97856.1"/>
    <property type="molecule type" value="Genomic_DNA"/>
</dbReference>
<sequence length="106" mass="12446">MTKQDRYTLTVRQTFSAYLDGIIDNEELIVKLREIEMQIMSDYDTEEEEYVADKGLWIRFFSGDTEGLTINEIEKDLQNRDHPNYKILKHGIAIGLADDELEVHYS</sequence>
<evidence type="ECO:0000313" key="1">
    <source>
        <dbReference type="EMBL" id="NEM97856.1"/>
    </source>
</evidence>
<reference evidence="1 2" key="1">
    <citation type="submission" date="2020-02" db="EMBL/GenBank/DDBJ databases">
        <authorList>
            <person name="Kim M.K."/>
        </authorList>
    </citation>
    <scope>NUCLEOTIDE SEQUENCE [LARGE SCALE GENOMIC DNA]</scope>
    <source>
        <strain evidence="1 2">BT327</strain>
    </source>
</reference>
<dbReference type="AlphaFoldDB" id="A0A6B3LUD3"/>
<name>A0A6B3LUD3_9BACT</name>
<proteinExistence type="predicted"/>
<comment type="caution">
    <text evidence="1">The sequence shown here is derived from an EMBL/GenBank/DDBJ whole genome shotgun (WGS) entry which is preliminary data.</text>
</comment>
<evidence type="ECO:0000313" key="2">
    <source>
        <dbReference type="Proteomes" id="UP000474777"/>
    </source>
</evidence>
<protein>
    <submittedName>
        <fullName evidence="1">Uncharacterized protein</fullName>
    </submittedName>
</protein>